<evidence type="ECO:0000259" key="4">
    <source>
        <dbReference type="Pfam" id="PF16656"/>
    </source>
</evidence>
<comment type="caution">
    <text evidence="5">The sequence shown here is derived from an EMBL/GenBank/DDBJ whole genome shotgun (WGS) entry which is preliminary data.</text>
</comment>
<dbReference type="SUPFAM" id="SSF49363">
    <property type="entry name" value="Purple acid phosphatase, N-terminal domain"/>
    <property type="match status" value="1"/>
</dbReference>
<dbReference type="InterPro" id="IPR029052">
    <property type="entry name" value="Metallo-depent_PP-like"/>
</dbReference>
<dbReference type="RefSeq" id="WP_147769097.1">
    <property type="nucleotide sequence ID" value="NZ_VRKQ01000012.1"/>
</dbReference>
<dbReference type="Pfam" id="PF16656">
    <property type="entry name" value="Pur_ac_phosph_N"/>
    <property type="match status" value="1"/>
</dbReference>
<keyword evidence="1 2" id="KW-0732">Signal</keyword>
<reference evidence="5 6" key="1">
    <citation type="submission" date="2019-08" db="EMBL/GenBank/DDBJ databases">
        <title>Seonamhaeicola sediminis sp. nov., isolated from marine sediment.</title>
        <authorList>
            <person name="Cao W.R."/>
        </authorList>
    </citation>
    <scope>NUCLEOTIDE SEQUENCE [LARGE SCALE GENOMIC DNA]</scope>
    <source>
        <strain evidence="5 6">1505</strain>
    </source>
</reference>
<organism evidence="5 6">
    <name type="scientific">Seonamhaeicola maritimus</name>
    <dbReference type="NCBI Taxonomy" id="2591822"/>
    <lineage>
        <taxon>Bacteria</taxon>
        <taxon>Pseudomonadati</taxon>
        <taxon>Bacteroidota</taxon>
        <taxon>Flavobacteriia</taxon>
        <taxon>Flavobacteriales</taxon>
        <taxon>Flavobacteriaceae</taxon>
    </lineage>
</organism>
<dbReference type="PANTHER" id="PTHR45867">
    <property type="entry name" value="PURPLE ACID PHOSPHATASE"/>
    <property type="match status" value="1"/>
</dbReference>
<feature type="domain" description="Calcineurin-like phosphoesterase" evidence="3">
    <location>
        <begin position="139"/>
        <end position="320"/>
    </location>
</feature>
<feature type="chain" id="PRO_5023127690" evidence="2">
    <location>
        <begin position="23"/>
        <end position="422"/>
    </location>
</feature>
<keyword evidence="6" id="KW-1185">Reference proteome</keyword>
<dbReference type="Proteomes" id="UP000321080">
    <property type="component" value="Unassembled WGS sequence"/>
</dbReference>
<dbReference type="InterPro" id="IPR008963">
    <property type="entry name" value="Purple_acid_Pase-like_N"/>
</dbReference>
<evidence type="ECO:0000313" key="6">
    <source>
        <dbReference type="Proteomes" id="UP000321080"/>
    </source>
</evidence>
<dbReference type="EMBL" id="VRKQ01000012">
    <property type="protein sequence ID" value="TXG36068.1"/>
    <property type="molecule type" value="Genomic_DNA"/>
</dbReference>
<dbReference type="Pfam" id="PF00149">
    <property type="entry name" value="Metallophos"/>
    <property type="match status" value="1"/>
</dbReference>
<evidence type="ECO:0000256" key="2">
    <source>
        <dbReference type="SAM" id="SignalP"/>
    </source>
</evidence>
<feature type="domain" description="Purple acid phosphatase N-terminal" evidence="4">
    <location>
        <begin position="42"/>
        <end position="127"/>
    </location>
</feature>
<dbReference type="SUPFAM" id="SSF56300">
    <property type="entry name" value="Metallo-dependent phosphatases"/>
    <property type="match status" value="1"/>
</dbReference>
<dbReference type="GO" id="GO:0046872">
    <property type="term" value="F:metal ion binding"/>
    <property type="evidence" value="ECO:0007669"/>
    <property type="project" value="InterPro"/>
</dbReference>
<proteinExistence type="predicted"/>
<dbReference type="Gene3D" id="3.60.21.10">
    <property type="match status" value="1"/>
</dbReference>
<dbReference type="GO" id="GO:0003993">
    <property type="term" value="F:acid phosphatase activity"/>
    <property type="evidence" value="ECO:0007669"/>
    <property type="project" value="InterPro"/>
</dbReference>
<dbReference type="OrthoDB" id="9809781at2"/>
<dbReference type="AlphaFoldDB" id="A0A5C7GG90"/>
<protein>
    <submittedName>
        <fullName evidence="5">Metallophosphoesterase family protein</fullName>
    </submittedName>
</protein>
<name>A0A5C7GG90_9FLAO</name>
<dbReference type="Gene3D" id="2.60.40.380">
    <property type="entry name" value="Purple acid phosphatase-like, N-terminal"/>
    <property type="match status" value="1"/>
</dbReference>
<dbReference type="InterPro" id="IPR015914">
    <property type="entry name" value="PAPs_N"/>
</dbReference>
<feature type="signal peptide" evidence="2">
    <location>
        <begin position="1"/>
        <end position="22"/>
    </location>
</feature>
<evidence type="ECO:0000313" key="5">
    <source>
        <dbReference type="EMBL" id="TXG36068.1"/>
    </source>
</evidence>
<sequence length="422" mass="48428">MKKYLILLIVVVSFFNCKSVKAGHNDETQIVSFGKKPILLRQPYLQMVRPTTTTITWKTDAKAESCQVVYYEKNKTEKTSIKGDLVSHEGNKFNEVLMKNLKPNTTYMYSIYSNGHLLATGKDYYFITAPANKKMAFSFYALGDIGAKEEWSFAKEPATRIIELKNRPDFGLGLGDIVYPKGESKNYDNHLFKPFQEVFKNIPFYPVVGNHDWLSDPEKNFEKEWSLPGNEHYYSFTYANTLFIGLDSYDGGFYKLDEQIAWIQQTLKRYKDKYDWIIVYLHHNGKTCTYKPNYEHVQALYETFVDNSVDLVLNGHAHTYERLKPYDELGNVDGSLTNQNNYGDLKNRFISVTIGAGGKINKKWQADPLNKENCNDGSIVAHAEHVPSFGLINIDGLMLSFQGINSYTGETFDSFSIKKNKE</sequence>
<accession>A0A5C7GG90</accession>
<evidence type="ECO:0000256" key="1">
    <source>
        <dbReference type="ARBA" id="ARBA00022729"/>
    </source>
</evidence>
<dbReference type="InterPro" id="IPR004843">
    <property type="entry name" value="Calcineurin-like_PHP"/>
</dbReference>
<gene>
    <name evidence="5" type="ORF">FUA22_13340</name>
</gene>
<evidence type="ECO:0000259" key="3">
    <source>
        <dbReference type="Pfam" id="PF00149"/>
    </source>
</evidence>